<keyword evidence="3" id="KW-1185">Reference proteome</keyword>
<accession>A0A9N8WPQ6</accession>
<gene>
    <name evidence="2" type="ORF">RFULGI_LOCUS2111</name>
</gene>
<feature type="compositionally biased region" description="Low complexity" evidence="1">
    <location>
        <begin position="142"/>
        <end position="156"/>
    </location>
</feature>
<protein>
    <submittedName>
        <fullName evidence="2">4101_t:CDS:1</fullName>
    </submittedName>
</protein>
<dbReference type="AlphaFoldDB" id="A0A9N8WPQ6"/>
<feature type="region of interest" description="Disordered" evidence="1">
    <location>
        <begin position="28"/>
        <end position="76"/>
    </location>
</feature>
<proteinExistence type="predicted"/>
<evidence type="ECO:0000313" key="2">
    <source>
        <dbReference type="EMBL" id="CAG8493870.1"/>
    </source>
</evidence>
<feature type="compositionally biased region" description="Basic and acidic residues" evidence="1">
    <location>
        <begin position="44"/>
        <end position="55"/>
    </location>
</feature>
<feature type="compositionally biased region" description="Polar residues" evidence="1">
    <location>
        <begin position="127"/>
        <end position="141"/>
    </location>
</feature>
<dbReference type="Proteomes" id="UP000789396">
    <property type="component" value="Unassembled WGS sequence"/>
</dbReference>
<comment type="caution">
    <text evidence="2">The sequence shown here is derived from an EMBL/GenBank/DDBJ whole genome shotgun (WGS) entry which is preliminary data.</text>
</comment>
<feature type="compositionally biased region" description="Low complexity" evidence="1">
    <location>
        <begin position="61"/>
        <end position="76"/>
    </location>
</feature>
<name>A0A9N8WPQ6_9GLOM</name>
<dbReference type="EMBL" id="CAJVPZ010001506">
    <property type="protein sequence ID" value="CAG8493870.1"/>
    <property type="molecule type" value="Genomic_DNA"/>
</dbReference>
<reference evidence="2" key="1">
    <citation type="submission" date="2021-06" db="EMBL/GenBank/DDBJ databases">
        <authorList>
            <person name="Kallberg Y."/>
            <person name="Tangrot J."/>
            <person name="Rosling A."/>
        </authorList>
    </citation>
    <scope>NUCLEOTIDE SEQUENCE</scope>
    <source>
        <strain evidence="2">IN212</strain>
    </source>
</reference>
<evidence type="ECO:0000256" key="1">
    <source>
        <dbReference type="SAM" id="MobiDB-lite"/>
    </source>
</evidence>
<evidence type="ECO:0000313" key="3">
    <source>
        <dbReference type="Proteomes" id="UP000789396"/>
    </source>
</evidence>
<sequence>MAIFTISCQASIDKNGLKHKQRDLNSIRKKVPLLVRQAPTHTAESSKKSSTKKADSVGSKIKPSNSQLSKSSKASNSIAKVVNFTPSENAVKTTAITMTISNATPAAATATGASSAPVVPPAAPTGLNETQPSDQSSSNNGSTDSAIATSAADPSSQTSSMLEFGFLSVMIVFGILT</sequence>
<dbReference type="OrthoDB" id="10497652at2759"/>
<feature type="region of interest" description="Disordered" evidence="1">
    <location>
        <begin position="111"/>
        <end position="157"/>
    </location>
</feature>
<organism evidence="2 3">
    <name type="scientific">Racocetra fulgida</name>
    <dbReference type="NCBI Taxonomy" id="60492"/>
    <lineage>
        <taxon>Eukaryota</taxon>
        <taxon>Fungi</taxon>
        <taxon>Fungi incertae sedis</taxon>
        <taxon>Mucoromycota</taxon>
        <taxon>Glomeromycotina</taxon>
        <taxon>Glomeromycetes</taxon>
        <taxon>Diversisporales</taxon>
        <taxon>Gigasporaceae</taxon>
        <taxon>Racocetra</taxon>
    </lineage>
</organism>